<proteinExistence type="predicted"/>
<dbReference type="EMBL" id="JARK01000335">
    <property type="protein sequence ID" value="EYC38188.1"/>
    <property type="molecule type" value="Genomic_DNA"/>
</dbReference>
<dbReference type="Proteomes" id="UP000024635">
    <property type="component" value="Unassembled WGS sequence"/>
</dbReference>
<comment type="caution">
    <text evidence="1">The sequence shown here is derived from an EMBL/GenBank/DDBJ whole genome shotgun (WGS) entry which is preliminary data.</text>
</comment>
<dbReference type="GO" id="GO:0005886">
    <property type="term" value="C:plasma membrane"/>
    <property type="evidence" value="ECO:0007669"/>
    <property type="project" value="TreeGrafter"/>
</dbReference>
<dbReference type="GO" id="GO:0018996">
    <property type="term" value="P:molting cycle, collagen and cuticulin-based cuticle"/>
    <property type="evidence" value="ECO:0007669"/>
    <property type="project" value="TreeGrafter"/>
</dbReference>
<gene>
    <name evidence="1" type="primary">Acey_s0735.g1934</name>
    <name evidence="1" type="ORF">Y032_0735g1934</name>
</gene>
<evidence type="ECO:0000313" key="1">
    <source>
        <dbReference type="EMBL" id="EYC38188.1"/>
    </source>
</evidence>
<keyword evidence="2" id="KW-1185">Reference proteome</keyword>
<dbReference type="GO" id="GO:0006897">
    <property type="term" value="P:endocytosis"/>
    <property type="evidence" value="ECO:0007669"/>
    <property type="project" value="TreeGrafter"/>
</dbReference>
<evidence type="ECO:0000313" key="2">
    <source>
        <dbReference type="Proteomes" id="UP000024635"/>
    </source>
</evidence>
<name>A0A016WGQ7_9BILA</name>
<organism evidence="1 2">
    <name type="scientific">Ancylostoma ceylanicum</name>
    <dbReference type="NCBI Taxonomy" id="53326"/>
    <lineage>
        <taxon>Eukaryota</taxon>
        <taxon>Metazoa</taxon>
        <taxon>Ecdysozoa</taxon>
        <taxon>Nematoda</taxon>
        <taxon>Chromadorea</taxon>
        <taxon>Rhabditida</taxon>
        <taxon>Rhabditina</taxon>
        <taxon>Rhabditomorpha</taxon>
        <taxon>Strongyloidea</taxon>
        <taxon>Ancylostomatidae</taxon>
        <taxon>Ancylostomatinae</taxon>
        <taxon>Ancylostoma</taxon>
    </lineage>
</organism>
<protein>
    <submittedName>
        <fullName evidence="1">Uncharacterized protein</fullName>
    </submittedName>
</protein>
<sequence length="367" mass="43277">MEVAEWIDKGEHFGNNNQLINAHKKKEAQKPQSIWTRIWHFASFRLLFYLLGRAIGDYPRSFLLLSMLVSLSSLGMDQMELRDSIREGYTPLNAKSFYESEVMRQFSDATVDPMRLAFMMLAKDGKSMHRKSHLDEAERIIKAVTELTVKHGGQRIVYKSICEPYCFGDQVFRVFKEYFDEQYHDAVTKKVYSAVYNLTYPYATVVYHRVPIDQCLFGVRLVNQTFNYTEYWNTRGSRFFWDFLKNYDIDAKRPIEFQITNMEHVTLIAVFLYGSKNTSTAVRDLSLWELGIYDWSKQYNRGLLTNETLVELLGIDPRVRRVRQRPVLWKAPRYEITNGLCWQAVVWRTPRIWVHLLVELLGVLLRG</sequence>
<dbReference type="PANTHER" id="PTHR10796:SF90">
    <property type="entry name" value="SSD DOMAIN-CONTAINING PROTEIN"/>
    <property type="match status" value="1"/>
</dbReference>
<dbReference type="PANTHER" id="PTHR10796">
    <property type="entry name" value="PATCHED-RELATED"/>
    <property type="match status" value="1"/>
</dbReference>
<reference evidence="2" key="1">
    <citation type="journal article" date="2015" name="Nat. Genet.">
        <title>The genome and transcriptome of the zoonotic hookworm Ancylostoma ceylanicum identify infection-specific gene families.</title>
        <authorList>
            <person name="Schwarz E.M."/>
            <person name="Hu Y."/>
            <person name="Antoshechkin I."/>
            <person name="Miller M.M."/>
            <person name="Sternberg P.W."/>
            <person name="Aroian R.V."/>
        </authorList>
    </citation>
    <scope>NUCLEOTIDE SEQUENCE</scope>
    <source>
        <strain evidence="2">HY135</strain>
    </source>
</reference>
<dbReference type="OrthoDB" id="6510177at2759"/>
<accession>A0A016WGQ7</accession>
<dbReference type="AlphaFoldDB" id="A0A016WGQ7"/>
<dbReference type="InterPro" id="IPR051697">
    <property type="entry name" value="Patched_domain-protein"/>
</dbReference>
<dbReference type="GO" id="GO:0030659">
    <property type="term" value="C:cytoplasmic vesicle membrane"/>
    <property type="evidence" value="ECO:0007669"/>
    <property type="project" value="TreeGrafter"/>
</dbReference>